<dbReference type="GO" id="GO:0008195">
    <property type="term" value="F:phosphatidate phosphatase activity"/>
    <property type="evidence" value="ECO:0007669"/>
    <property type="project" value="InterPro"/>
</dbReference>
<evidence type="ECO:0000313" key="3">
    <source>
        <dbReference type="Proteomes" id="UP000199046"/>
    </source>
</evidence>
<proteinExistence type="predicted"/>
<dbReference type="PANTHER" id="PTHR28208:SF3">
    <property type="entry name" value="PHOSPHATIDATE PHOSPHATASE APP1"/>
    <property type="match status" value="1"/>
</dbReference>
<dbReference type="InterPro" id="IPR019236">
    <property type="entry name" value="APP1_cat"/>
</dbReference>
<feature type="domain" description="Phosphatidate phosphatase APP1 catalytic" evidence="1">
    <location>
        <begin position="195"/>
        <end position="352"/>
    </location>
</feature>
<evidence type="ECO:0000313" key="2">
    <source>
        <dbReference type="EMBL" id="SFC47166.1"/>
    </source>
</evidence>
<evidence type="ECO:0000259" key="1">
    <source>
        <dbReference type="Pfam" id="PF09949"/>
    </source>
</evidence>
<dbReference type="Pfam" id="PF09949">
    <property type="entry name" value="APP1_cat"/>
    <property type="match status" value="1"/>
</dbReference>
<protein>
    <submittedName>
        <fullName evidence="2">Phosphatidate phosphatase APP1</fullName>
    </submittedName>
</protein>
<keyword evidence="3" id="KW-1185">Reference proteome</keyword>
<reference evidence="3" key="1">
    <citation type="submission" date="2016-10" db="EMBL/GenBank/DDBJ databases">
        <authorList>
            <person name="Varghese N."/>
            <person name="Submissions S."/>
        </authorList>
    </citation>
    <scope>NUCLEOTIDE SEQUENCE [LARGE SCALE GENOMIC DNA]</scope>
    <source>
        <strain evidence="3">DSM 23439</strain>
    </source>
</reference>
<dbReference type="AlphaFoldDB" id="A0A1I1JFD9"/>
<accession>A0A1I1JFD9</accession>
<sequence>MVRLFFKLQAIKTVLSFRHCWETMSLTGLSSMPRRSVSTLIKGLKKLLHVAARPAKSERVHGGRLIHTYRGYGTHREVFLMGRVFRQPGFNLDLPKGSWRRDLVDIVRRTVRWGVKHIDVQIQLGGQTVTVTTDRDGYFNAHIQLETPLPGDRIWHEAHLRILSPSRDHKSSRANNGASGEAVADIYIPPADIDFAVISDIDDTVMYTGVANKLKMMYHLFIARAEQRTAFPGVAALYRGFHVGDGDQHCQRPLLYVSRAPWSIYEMLEAFFRLNHIPVGPILFLREWGLTLQHPLPRKAEDHKRALIETMLELYDPLTFVLIGDSGQRDPEIYADIVRDYPGRIRTVYIRDVSNDADRQQAIEALSAQIDKEQNSECALVLASDSLTMAEHAHAHGYISSDALERVRESQ</sequence>
<name>A0A1I1JFD9_9GAMM</name>
<dbReference type="Proteomes" id="UP000199046">
    <property type="component" value="Unassembled WGS sequence"/>
</dbReference>
<dbReference type="STRING" id="402385.SAMN05421848_1520"/>
<dbReference type="PANTHER" id="PTHR28208">
    <property type="entry name" value="PHOSPHATIDATE PHOSPHATASE APP1"/>
    <property type="match status" value="1"/>
</dbReference>
<organism evidence="2 3">
    <name type="scientific">Kushneria avicenniae</name>
    <dbReference type="NCBI Taxonomy" id="402385"/>
    <lineage>
        <taxon>Bacteria</taxon>
        <taxon>Pseudomonadati</taxon>
        <taxon>Pseudomonadota</taxon>
        <taxon>Gammaproteobacteria</taxon>
        <taxon>Oceanospirillales</taxon>
        <taxon>Halomonadaceae</taxon>
        <taxon>Kushneria</taxon>
    </lineage>
</organism>
<dbReference type="InterPro" id="IPR052935">
    <property type="entry name" value="Mg2+_PAP"/>
</dbReference>
<dbReference type="EMBL" id="FOLY01000003">
    <property type="protein sequence ID" value="SFC47166.1"/>
    <property type="molecule type" value="Genomic_DNA"/>
</dbReference>
<gene>
    <name evidence="2" type="ORF">SAMN05421848_1520</name>
</gene>